<dbReference type="EMBL" id="JANVFU010000012">
    <property type="protein sequence ID" value="KAJ3741549.1"/>
    <property type="molecule type" value="Genomic_DNA"/>
</dbReference>
<comment type="similarity">
    <text evidence="1 4">Belongs to the short-chain dehydrogenases/reductases (SDR) family.</text>
</comment>
<evidence type="ECO:0000256" key="2">
    <source>
        <dbReference type="ARBA" id="ARBA00022857"/>
    </source>
</evidence>
<keyword evidence="3" id="KW-0560">Oxidoreductase</keyword>
<proteinExistence type="inferred from homology"/>
<dbReference type="InterPro" id="IPR002347">
    <property type="entry name" value="SDR_fam"/>
</dbReference>
<dbReference type="PROSITE" id="PS00061">
    <property type="entry name" value="ADH_SHORT"/>
    <property type="match status" value="1"/>
</dbReference>
<evidence type="ECO:0000313" key="6">
    <source>
        <dbReference type="EMBL" id="KAJ3741549.1"/>
    </source>
</evidence>
<dbReference type="Pfam" id="PF00106">
    <property type="entry name" value="adh_short"/>
    <property type="match status" value="1"/>
</dbReference>
<keyword evidence="5" id="KW-1133">Transmembrane helix</keyword>
<evidence type="ECO:0000256" key="3">
    <source>
        <dbReference type="ARBA" id="ARBA00023002"/>
    </source>
</evidence>
<evidence type="ECO:0000256" key="1">
    <source>
        <dbReference type="ARBA" id="ARBA00006484"/>
    </source>
</evidence>
<dbReference type="AlphaFoldDB" id="A0A9W8TUV2"/>
<protein>
    <submittedName>
        <fullName evidence="6">Retinal short-chain dehydrogenase reductase</fullName>
    </submittedName>
</protein>
<dbReference type="PRINTS" id="PR00080">
    <property type="entry name" value="SDRFAMILY"/>
</dbReference>
<keyword evidence="7" id="KW-1185">Reference proteome</keyword>
<dbReference type="GO" id="GO:0016616">
    <property type="term" value="F:oxidoreductase activity, acting on the CH-OH group of donors, NAD or NADP as acceptor"/>
    <property type="evidence" value="ECO:0007669"/>
    <property type="project" value="TreeGrafter"/>
</dbReference>
<evidence type="ECO:0000256" key="4">
    <source>
        <dbReference type="RuleBase" id="RU000363"/>
    </source>
</evidence>
<dbReference type="InterPro" id="IPR036291">
    <property type="entry name" value="NAD(P)-bd_dom_sf"/>
</dbReference>
<dbReference type="Gene3D" id="3.40.50.720">
    <property type="entry name" value="NAD(P)-binding Rossmann-like Domain"/>
    <property type="match status" value="1"/>
</dbReference>
<gene>
    <name evidence="6" type="ORF">DFH05DRAFT_1451430</name>
</gene>
<accession>A0A9W8TUV2</accession>
<organism evidence="6 7">
    <name type="scientific">Lentinula detonsa</name>
    <dbReference type="NCBI Taxonomy" id="2804962"/>
    <lineage>
        <taxon>Eukaryota</taxon>
        <taxon>Fungi</taxon>
        <taxon>Dikarya</taxon>
        <taxon>Basidiomycota</taxon>
        <taxon>Agaricomycotina</taxon>
        <taxon>Agaricomycetes</taxon>
        <taxon>Agaricomycetidae</taxon>
        <taxon>Agaricales</taxon>
        <taxon>Marasmiineae</taxon>
        <taxon>Omphalotaceae</taxon>
        <taxon>Lentinula</taxon>
    </lineage>
</organism>
<keyword evidence="2" id="KW-0521">NADP</keyword>
<feature type="transmembrane region" description="Helical" evidence="5">
    <location>
        <begin position="48"/>
        <end position="66"/>
    </location>
</feature>
<dbReference type="InterPro" id="IPR020904">
    <property type="entry name" value="Sc_DH/Rdtase_CS"/>
</dbReference>
<keyword evidence="5" id="KW-0812">Transmembrane</keyword>
<dbReference type="PRINTS" id="PR00081">
    <property type="entry name" value="GDHRDH"/>
</dbReference>
<dbReference type="SUPFAM" id="SSF51735">
    <property type="entry name" value="NAD(P)-binding Rossmann-fold domains"/>
    <property type="match status" value="1"/>
</dbReference>
<reference evidence="6 7" key="1">
    <citation type="journal article" date="2023" name="Proc. Natl. Acad. Sci. U.S.A.">
        <title>A global phylogenomic analysis of the shiitake genus Lentinula.</title>
        <authorList>
            <person name="Sierra-Patev S."/>
            <person name="Min B."/>
            <person name="Naranjo-Ortiz M."/>
            <person name="Looney B."/>
            <person name="Konkel Z."/>
            <person name="Slot J.C."/>
            <person name="Sakamoto Y."/>
            <person name="Steenwyk J.L."/>
            <person name="Rokas A."/>
            <person name="Carro J."/>
            <person name="Camarero S."/>
            <person name="Ferreira P."/>
            <person name="Molpeceres G."/>
            <person name="Ruiz-Duenas F.J."/>
            <person name="Serrano A."/>
            <person name="Henrissat B."/>
            <person name="Drula E."/>
            <person name="Hughes K.W."/>
            <person name="Mata J.L."/>
            <person name="Ishikawa N.K."/>
            <person name="Vargas-Isla R."/>
            <person name="Ushijima S."/>
            <person name="Smith C.A."/>
            <person name="Donoghue J."/>
            <person name="Ahrendt S."/>
            <person name="Andreopoulos W."/>
            <person name="He G."/>
            <person name="LaButti K."/>
            <person name="Lipzen A."/>
            <person name="Ng V."/>
            <person name="Riley R."/>
            <person name="Sandor L."/>
            <person name="Barry K."/>
            <person name="Martinez A.T."/>
            <person name="Xiao Y."/>
            <person name="Gibbons J.G."/>
            <person name="Terashima K."/>
            <person name="Grigoriev I.V."/>
            <person name="Hibbett D."/>
        </authorList>
    </citation>
    <scope>NUCLEOTIDE SEQUENCE [LARGE SCALE GENOMIC DNA]</scope>
    <source>
        <strain evidence="6 7">TFB7810</strain>
    </source>
</reference>
<dbReference type="PANTHER" id="PTHR24322">
    <property type="entry name" value="PKSB"/>
    <property type="match status" value="1"/>
</dbReference>
<dbReference type="PANTHER" id="PTHR24322:SF736">
    <property type="entry name" value="RETINOL DEHYDROGENASE 10"/>
    <property type="match status" value="1"/>
</dbReference>
<comment type="caution">
    <text evidence="6">The sequence shown here is derived from an EMBL/GenBank/DDBJ whole genome shotgun (WGS) entry which is preliminary data.</text>
</comment>
<dbReference type="Proteomes" id="UP001142393">
    <property type="component" value="Unassembled WGS sequence"/>
</dbReference>
<sequence>MNRDVSPVFDSLDVDLVFKVLKHTLFSPFFIFFIPIYYISSGGRMTDPFVIGSGSYYVLLCLYWLGDWLSTLYRNQGSLLYRPPRYDWGEQIVVVTGGASGVGELLANTLAVRNVTVVVLDVNPIVSENHNIVYYKCNISKWEEVEAVSKKIVEEIGHPTVLVNNAGVVQGKLITDLGAADVQQTFGVNTLAHFWTLKAFLPNMIKNNSGHIVTISSNLAYTGVAQAGTSRFCSIGLNLMPPLLKADYCASKAAINSLHDSLRQELDHQHKAPSVRTTLVCPGHLLTPLFASVSYPQSGWHKFFFPSVAPIDVVKSIIQALDDQHSKTIMLPLYSHLLPYRQHLPSYLKDFAQWLSGADYMLRNFRKVSGRRPDEKTE</sequence>
<feature type="transmembrane region" description="Helical" evidence="5">
    <location>
        <begin position="20"/>
        <end position="39"/>
    </location>
</feature>
<name>A0A9W8TUV2_9AGAR</name>
<keyword evidence="5" id="KW-0472">Membrane</keyword>
<dbReference type="CDD" id="cd05339">
    <property type="entry name" value="17beta-HSDXI-like_SDR_c"/>
    <property type="match status" value="1"/>
</dbReference>
<evidence type="ECO:0000256" key="5">
    <source>
        <dbReference type="SAM" id="Phobius"/>
    </source>
</evidence>
<evidence type="ECO:0000313" key="7">
    <source>
        <dbReference type="Proteomes" id="UP001142393"/>
    </source>
</evidence>